<dbReference type="RefSeq" id="WP_119482556.1">
    <property type="nucleotide sequence ID" value="NZ_QXTG01000002.1"/>
</dbReference>
<dbReference type="Proteomes" id="UP000265742">
    <property type="component" value="Unassembled WGS sequence"/>
</dbReference>
<organism evidence="1 2">
    <name type="scientific">Amnibacterium setariae</name>
    <dbReference type="NCBI Taxonomy" id="2306585"/>
    <lineage>
        <taxon>Bacteria</taxon>
        <taxon>Bacillati</taxon>
        <taxon>Actinomycetota</taxon>
        <taxon>Actinomycetes</taxon>
        <taxon>Micrococcales</taxon>
        <taxon>Microbacteriaceae</taxon>
        <taxon>Amnibacterium</taxon>
    </lineage>
</organism>
<proteinExistence type="predicted"/>
<comment type="caution">
    <text evidence="1">The sequence shown here is derived from an EMBL/GenBank/DDBJ whole genome shotgun (WGS) entry which is preliminary data.</text>
</comment>
<dbReference type="EMBL" id="QXTG01000002">
    <property type="protein sequence ID" value="RIX28245.1"/>
    <property type="molecule type" value="Genomic_DNA"/>
</dbReference>
<protein>
    <submittedName>
        <fullName evidence="1">Uncharacterized protein</fullName>
    </submittedName>
</protein>
<dbReference type="AlphaFoldDB" id="A0A3A1TZX9"/>
<name>A0A3A1TZX9_9MICO</name>
<reference evidence="2" key="1">
    <citation type="submission" date="2018-09" db="EMBL/GenBank/DDBJ databases">
        <authorList>
            <person name="Kim I."/>
        </authorList>
    </citation>
    <scope>NUCLEOTIDE SEQUENCE [LARGE SCALE GENOMIC DNA]</scope>
    <source>
        <strain evidence="2">DD4a</strain>
    </source>
</reference>
<evidence type="ECO:0000313" key="2">
    <source>
        <dbReference type="Proteomes" id="UP000265742"/>
    </source>
</evidence>
<gene>
    <name evidence="1" type="ORF">D1781_12340</name>
</gene>
<sequence length="78" mass="8832">MDEIRITGDEAVLISRIRTIDRDLDELERQTREMVQRGLRGGGPMARLGEDRADADRAALLRERAELVERLKRSTGVG</sequence>
<keyword evidence="2" id="KW-1185">Reference proteome</keyword>
<evidence type="ECO:0000313" key="1">
    <source>
        <dbReference type="EMBL" id="RIX28245.1"/>
    </source>
</evidence>
<accession>A0A3A1TZX9</accession>